<organism evidence="7 8">
    <name type="scientific">Cochliobolus sativus</name>
    <name type="common">Common root rot and spot blotch fungus</name>
    <name type="synonym">Bipolaris sorokiniana</name>
    <dbReference type="NCBI Taxonomy" id="45130"/>
    <lineage>
        <taxon>Eukaryota</taxon>
        <taxon>Fungi</taxon>
        <taxon>Dikarya</taxon>
        <taxon>Ascomycota</taxon>
        <taxon>Pezizomycotina</taxon>
        <taxon>Dothideomycetes</taxon>
        <taxon>Pleosporomycetidae</taxon>
        <taxon>Pleosporales</taxon>
        <taxon>Pleosporineae</taxon>
        <taxon>Pleosporaceae</taxon>
        <taxon>Bipolaris</taxon>
    </lineage>
</organism>
<name>A0A8H5ZQ98_COCSA</name>
<keyword evidence="5 6" id="KW-0472">Membrane</keyword>
<evidence type="ECO:0000313" key="7">
    <source>
        <dbReference type="EMBL" id="KAF5852260.1"/>
    </source>
</evidence>
<evidence type="ECO:0000256" key="5">
    <source>
        <dbReference type="ARBA" id="ARBA00023136"/>
    </source>
</evidence>
<dbReference type="EMBL" id="WNKQ01000004">
    <property type="protein sequence ID" value="KAF5852260.1"/>
    <property type="molecule type" value="Genomic_DNA"/>
</dbReference>
<dbReference type="PANTHER" id="PTHR21659:SF112">
    <property type="entry name" value="PROTEIN SNA2-RELATED"/>
    <property type="match status" value="1"/>
</dbReference>
<dbReference type="AlphaFoldDB" id="A0A8H5ZQ98"/>
<comment type="similarity">
    <text evidence="2">Belongs to the UPF0057 (PMP3) family.</text>
</comment>
<evidence type="ECO:0000256" key="4">
    <source>
        <dbReference type="ARBA" id="ARBA00022989"/>
    </source>
</evidence>
<protein>
    <recommendedName>
        <fullName evidence="9">Stress response RCI peptide</fullName>
    </recommendedName>
</protein>
<evidence type="ECO:0000256" key="2">
    <source>
        <dbReference type="ARBA" id="ARBA00009530"/>
    </source>
</evidence>
<dbReference type="InterPro" id="IPR000612">
    <property type="entry name" value="PMP3"/>
</dbReference>
<comment type="subcellular location">
    <subcellularLocation>
        <location evidence="1">Membrane</location>
    </subcellularLocation>
</comment>
<proteinExistence type="inferred from homology"/>
<comment type="caution">
    <text evidence="7">The sequence shown here is derived from an EMBL/GenBank/DDBJ whole genome shotgun (WGS) entry which is preliminary data.</text>
</comment>
<keyword evidence="3 6" id="KW-0812">Transmembrane</keyword>
<evidence type="ECO:0000256" key="3">
    <source>
        <dbReference type="ARBA" id="ARBA00022692"/>
    </source>
</evidence>
<dbReference type="OMA" id="AWYIISQ"/>
<dbReference type="PANTHER" id="PTHR21659">
    <property type="entry name" value="HYDROPHOBIC PROTEIN RCI2 LOW TEMPERATURE AND SALT RESPONSIVE PROTEIN LTI6 -RELATED"/>
    <property type="match status" value="1"/>
</dbReference>
<evidence type="ECO:0000313" key="8">
    <source>
        <dbReference type="Proteomes" id="UP000624244"/>
    </source>
</evidence>
<keyword evidence="4 6" id="KW-1133">Transmembrane helix</keyword>
<feature type="transmembrane region" description="Helical" evidence="6">
    <location>
        <begin position="7"/>
        <end position="26"/>
    </location>
</feature>
<evidence type="ECO:0008006" key="9">
    <source>
        <dbReference type="Google" id="ProtNLM"/>
    </source>
</evidence>
<sequence>MPSSTRNILLYFLAIWLPFLPVFMLRGCGADVLINIALDLLGWIPGVIHAWYIISQSEKREYVSVDPGYGRGYGYREKMMRY</sequence>
<feature type="transmembrane region" description="Helical" evidence="6">
    <location>
        <begin position="32"/>
        <end position="54"/>
    </location>
</feature>
<dbReference type="Proteomes" id="UP000624244">
    <property type="component" value="Unassembled WGS sequence"/>
</dbReference>
<evidence type="ECO:0000256" key="6">
    <source>
        <dbReference type="SAM" id="Phobius"/>
    </source>
</evidence>
<evidence type="ECO:0000256" key="1">
    <source>
        <dbReference type="ARBA" id="ARBA00004370"/>
    </source>
</evidence>
<accession>A0A8H5ZQ98</accession>
<dbReference type="Pfam" id="PF01679">
    <property type="entry name" value="Pmp3"/>
    <property type="match status" value="1"/>
</dbReference>
<reference evidence="7" key="1">
    <citation type="submission" date="2019-11" db="EMBL/GenBank/DDBJ databases">
        <title>Bipolaris sorokiniana Genome sequencing.</title>
        <authorList>
            <person name="Wang H."/>
        </authorList>
    </citation>
    <scope>NUCLEOTIDE SEQUENCE</scope>
</reference>
<gene>
    <name evidence="7" type="ORF">GGP41_000975</name>
</gene>
<dbReference type="GO" id="GO:0016020">
    <property type="term" value="C:membrane"/>
    <property type="evidence" value="ECO:0007669"/>
    <property type="project" value="UniProtKB-SubCell"/>
</dbReference>